<dbReference type="SUPFAM" id="SSF48452">
    <property type="entry name" value="TPR-like"/>
    <property type="match status" value="1"/>
</dbReference>
<sequence length="274" mass="31640">MDFPRARQLFHLEINQPDNSIDLAKAALYIALEEYPNLETQEYLNALDDMADEVRDRLPAQNYPLRIIQTINRYLYEDLRFAGNDADYYDARNSFLNQVIDRRMGIPISLSLVYLEVAKRIDFPMVGIGMPGHFLIKPNFEDAGIFVDAFNGGEILFTEDCQERISRIYGQTMELQPAFLAAVSPRQLLARMLGNLKAIYLQQQDARRVLRAIEGILLLFPDALGERRDRGILYYQLGRLAEARHDLEVYLRNAPNAPDAPRIRQLLDMLDRDM</sequence>
<evidence type="ECO:0000313" key="4">
    <source>
        <dbReference type="Proteomes" id="UP001384579"/>
    </source>
</evidence>
<proteinExistence type="inferred from homology"/>
<protein>
    <submittedName>
        <fullName evidence="3">Tetratricopeptide repeat protein</fullName>
    </submittedName>
</protein>
<evidence type="ECO:0000259" key="2">
    <source>
        <dbReference type="Pfam" id="PF13369"/>
    </source>
</evidence>
<organism evidence="3 4">
    <name type="scientific">Microcoleus anatoxicus PTRS2</name>
    <dbReference type="NCBI Taxonomy" id="2705321"/>
    <lineage>
        <taxon>Bacteria</taxon>
        <taxon>Bacillati</taxon>
        <taxon>Cyanobacteriota</taxon>
        <taxon>Cyanophyceae</taxon>
        <taxon>Oscillatoriophycideae</taxon>
        <taxon>Oscillatoriales</taxon>
        <taxon>Microcoleaceae</taxon>
        <taxon>Microcoleus</taxon>
        <taxon>Microcoleus anatoxicus</taxon>
    </lineage>
</organism>
<comment type="caution">
    <text evidence="3">The sequence shown here is derived from an EMBL/GenBank/DDBJ whole genome shotgun (WGS) entry which is preliminary data.</text>
</comment>
<feature type="domain" description="Protein SirB1 N-terminal" evidence="2">
    <location>
        <begin position="42"/>
        <end position="193"/>
    </location>
</feature>
<dbReference type="RefSeq" id="WP_340520508.1">
    <property type="nucleotide sequence ID" value="NZ_JBBLXS010000132.1"/>
</dbReference>
<reference evidence="3 4" key="1">
    <citation type="journal article" date="2020" name="Harmful Algae">
        <title>Molecular and morphological characterization of a novel dihydroanatoxin-a producing Microcoleus species (cyanobacteria) from the Russian River, California, USA.</title>
        <authorList>
            <person name="Conklin K.Y."/>
            <person name="Stancheva R."/>
            <person name="Otten T.G."/>
            <person name="Fadness R."/>
            <person name="Boyer G.L."/>
            <person name="Read B."/>
            <person name="Zhang X."/>
            <person name="Sheath R.G."/>
        </authorList>
    </citation>
    <scope>NUCLEOTIDE SEQUENCE [LARGE SCALE GENOMIC DNA]</scope>
    <source>
        <strain evidence="3 4">PTRS2</strain>
    </source>
</reference>
<evidence type="ECO:0000313" key="3">
    <source>
        <dbReference type="EMBL" id="MEK0185594.1"/>
    </source>
</evidence>
<accession>A0ABU8YMJ9</accession>
<dbReference type="InterPro" id="IPR011990">
    <property type="entry name" value="TPR-like_helical_dom_sf"/>
</dbReference>
<evidence type="ECO:0000256" key="1">
    <source>
        <dbReference type="ARBA" id="ARBA00007100"/>
    </source>
</evidence>
<dbReference type="EMBL" id="JBBLXS010000132">
    <property type="protein sequence ID" value="MEK0185594.1"/>
    <property type="molecule type" value="Genomic_DNA"/>
</dbReference>
<dbReference type="Gene3D" id="1.25.40.10">
    <property type="entry name" value="Tetratricopeptide repeat domain"/>
    <property type="match status" value="1"/>
</dbReference>
<dbReference type="InterPro" id="IPR032698">
    <property type="entry name" value="SirB1_N"/>
</dbReference>
<dbReference type="PANTHER" id="PTHR31350">
    <property type="entry name" value="SI:DKEY-261L7.2"/>
    <property type="match status" value="1"/>
</dbReference>
<name>A0ABU8YMJ9_9CYAN</name>
<dbReference type="PANTHER" id="PTHR31350:SF21">
    <property type="entry name" value="F-BOX ONLY PROTEIN 21"/>
    <property type="match status" value="1"/>
</dbReference>
<comment type="similarity">
    <text evidence="1">Belongs to the UPF0162 family.</text>
</comment>
<dbReference type="Pfam" id="PF13371">
    <property type="entry name" value="TPR_9"/>
    <property type="match status" value="1"/>
</dbReference>
<dbReference type="Proteomes" id="UP001384579">
    <property type="component" value="Unassembled WGS sequence"/>
</dbReference>
<dbReference type="Pfam" id="PF13369">
    <property type="entry name" value="Transglut_core2"/>
    <property type="match status" value="1"/>
</dbReference>
<keyword evidence="4" id="KW-1185">Reference proteome</keyword>
<gene>
    <name evidence="3" type="ORF">WMG39_12155</name>
</gene>